<evidence type="ECO:0000313" key="2">
    <source>
        <dbReference type="Proteomes" id="UP001297370"/>
    </source>
</evidence>
<name>A0AAJ1BAS3_MEDGN</name>
<dbReference type="RefSeq" id="WP_173867820.1">
    <property type="nucleotide sequence ID" value="NZ_JAAIQY010000076.1"/>
</dbReference>
<accession>A0AAJ1BAS3</accession>
<comment type="caution">
    <text evidence="1">The sequence shown here is derived from an EMBL/GenBank/DDBJ whole genome shotgun (WGS) entry which is preliminary data.</text>
</comment>
<sequence>MKRNNKNSVSQIENQNRLGNKIEVVVPILELYESVEDDLRKIGIRIRLDLYDGMDSCIYANKNALKLCLTNTLYYFVEKCVGLSVLEISLKYYEGRIWIIFRSAEKRNNSEWKMPSRNLEMEVIRGYFKQKNIFFKENNLLDKVEIGFETVN</sequence>
<gene>
    <name evidence="1" type="ORF">LIQ08_18770</name>
</gene>
<proteinExistence type="predicted"/>
<dbReference type="Proteomes" id="UP001297370">
    <property type="component" value="Unassembled WGS sequence"/>
</dbReference>
<dbReference type="AlphaFoldDB" id="A0AAJ1BAS3"/>
<organism evidence="1 2">
    <name type="scientific">Mediterraneibacter gnavus</name>
    <name type="common">Ruminococcus gnavus</name>
    <dbReference type="NCBI Taxonomy" id="33038"/>
    <lineage>
        <taxon>Bacteria</taxon>
        <taxon>Bacillati</taxon>
        <taxon>Bacillota</taxon>
        <taxon>Clostridia</taxon>
        <taxon>Lachnospirales</taxon>
        <taxon>Lachnospiraceae</taxon>
        <taxon>Mediterraneibacter</taxon>
    </lineage>
</organism>
<evidence type="ECO:0008006" key="3">
    <source>
        <dbReference type="Google" id="ProtNLM"/>
    </source>
</evidence>
<dbReference type="EMBL" id="JAJBOM010000064">
    <property type="protein sequence ID" value="MCB5621152.1"/>
    <property type="molecule type" value="Genomic_DNA"/>
</dbReference>
<protein>
    <recommendedName>
        <fullName evidence="3">Histidine kinase</fullName>
    </recommendedName>
</protein>
<evidence type="ECO:0000313" key="1">
    <source>
        <dbReference type="EMBL" id="MCB5621152.1"/>
    </source>
</evidence>
<reference evidence="1" key="1">
    <citation type="submission" date="2021-10" db="EMBL/GenBank/DDBJ databases">
        <title>Collection of gut derived symbiotic bacterial strains cultured from healthy donors.</title>
        <authorList>
            <person name="Lin H."/>
            <person name="Littmann E."/>
            <person name="Claire K."/>
            <person name="Pamer E."/>
        </authorList>
    </citation>
    <scope>NUCLEOTIDE SEQUENCE</scope>
    <source>
        <strain evidence="1">MSK.23.18</strain>
    </source>
</reference>